<feature type="region of interest" description="Disordered" evidence="1">
    <location>
        <begin position="39"/>
        <end position="59"/>
    </location>
</feature>
<proteinExistence type="predicted"/>
<dbReference type="AlphaFoldDB" id="A0A146MAB0"/>
<accession>A0A146MAB0</accession>
<reference evidence="3" key="1">
    <citation type="journal article" date="2016" name="Gigascience">
        <title>De novo construction of an expanded transcriptome assembly for the western tarnished plant bug, Lygus hesperus.</title>
        <authorList>
            <person name="Tassone E.E."/>
            <person name="Geib S.M."/>
            <person name="Hall B."/>
            <person name="Fabrick J.A."/>
            <person name="Brent C.S."/>
            <person name="Hull J.J."/>
        </authorList>
    </citation>
    <scope>NUCLEOTIDE SEQUENCE</scope>
</reference>
<dbReference type="EMBL" id="GDHC01002260">
    <property type="protein sequence ID" value="JAQ16369.1"/>
    <property type="molecule type" value="Transcribed_RNA"/>
</dbReference>
<feature type="signal peptide" evidence="2">
    <location>
        <begin position="1"/>
        <end position="27"/>
    </location>
</feature>
<gene>
    <name evidence="3" type="ORF">g.40791</name>
</gene>
<protein>
    <submittedName>
        <fullName evidence="3">Uncharacterized protein</fullName>
    </submittedName>
</protein>
<feature type="chain" id="PRO_5007527779" evidence="2">
    <location>
        <begin position="28"/>
        <end position="151"/>
    </location>
</feature>
<name>A0A146MAB0_LYGHE</name>
<organism evidence="3">
    <name type="scientific">Lygus hesperus</name>
    <name type="common">Western plant bug</name>
    <dbReference type="NCBI Taxonomy" id="30085"/>
    <lineage>
        <taxon>Eukaryota</taxon>
        <taxon>Metazoa</taxon>
        <taxon>Ecdysozoa</taxon>
        <taxon>Arthropoda</taxon>
        <taxon>Hexapoda</taxon>
        <taxon>Insecta</taxon>
        <taxon>Pterygota</taxon>
        <taxon>Neoptera</taxon>
        <taxon>Paraneoptera</taxon>
        <taxon>Hemiptera</taxon>
        <taxon>Heteroptera</taxon>
        <taxon>Panheteroptera</taxon>
        <taxon>Cimicomorpha</taxon>
        <taxon>Miridae</taxon>
        <taxon>Mirini</taxon>
        <taxon>Lygus</taxon>
    </lineage>
</organism>
<sequence>MMNVVSNDLIIIVMCLIFNCGVRTSKSEVNKTTLNFTQDSTAAGNQKPDSATKTGSSAATTISADSKECVVRVIEIIDGEEQLIPYDATRIEVEREGMEFFDEICDDDPEWNRVISNNSLCSLVEARKCDFQKKSGSFKDKVKKIPKKIKN</sequence>
<evidence type="ECO:0000256" key="2">
    <source>
        <dbReference type="SAM" id="SignalP"/>
    </source>
</evidence>
<evidence type="ECO:0000313" key="3">
    <source>
        <dbReference type="EMBL" id="JAQ16369.1"/>
    </source>
</evidence>
<feature type="compositionally biased region" description="Polar residues" evidence="1">
    <location>
        <begin position="39"/>
        <end position="49"/>
    </location>
</feature>
<evidence type="ECO:0000256" key="1">
    <source>
        <dbReference type="SAM" id="MobiDB-lite"/>
    </source>
</evidence>
<keyword evidence="2" id="KW-0732">Signal</keyword>